<dbReference type="EMBL" id="DVJQ01000042">
    <property type="protein sequence ID" value="HIS74326.1"/>
    <property type="molecule type" value="Genomic_DNA"/>
</dbReference>
<evidence type="ECO:0000256" key="1">
    <source>
        <dbReference type="SAM" id="Phobius"/>
    </source>
</evidence>
<keyword evidence="1" id="KW-0472">Membrane</keyword>
<comment type="caution">
    <text evidence="2">The sequence shown here is derived from an EMBL/GenBank/DDBJ whole genome shotgun (WGS) entry which is preliminary data.</text>
</comment>
<reference evidence="2" key="2">
    <citation type="journal article" date="2021" name="PeerJ">
        <title>Extensive microbial diversity within the chicken gut microbiome revealed by metagenomics and culture.</title>
        <authorList>
            <person name="Gilroy R."/>
            <person name="Ravi A."/>
            <person name="Getino M."/>
            <person name="Pursley I."/>
            <person name="Horton D.L."/>
            <person name="Alikhan N.F."/>
            <person name="Baker D."/>
            <person name="Gharbi K."/>
            <person name="Hall N."/>
            <person name="Watson M."/>
            <person name="Adriaenssens E.M."/>
            <person name="Foster-Nyarko E."/>
            <person name="Jarju S."/>
            <person name="Secka A."/>
            <person name="Antonio M."/>
            <person name="Oren A."/>
            <person name="Chaudhuri R.R."/>
            <person name="La Ragione R."/>
            <person name="Hildebrand F."/>
            <person name="Pallen M.J."/>
        </authorList>
    </citation>
    <scope>NUCLEOTIDE SEQUENCE</scope>
    <source>
        <strain evidence="2">CHK152-2871</strain>
    </source>
</reference>
<gene>
    <name evidence="2" type="ORF">IAA86_04825</name>
</gene>
<name>A0A9D1FI78_9BACT</name>
<protein>
    <submittedName>
        <fullName evidence="2">Uncharacterized protein</fullName>
    </submittedName>
</protein>
<dbReference type="Proteomes" id="UP000886865">
    <property type="component" value="Unassembled WGS sequence"/>
</dbReference>
<reference evidence="2" key="1">
    <citation type="submission" date="2020-10" db="EMBL/GenBank/DDBJ databases">
        <authorList>
            <person name="Gilroy R."/>
        </authorList>
    </citation>
    <scope>NUCLEOTIDE SEQUENCE</scope>
    <source>
        <strain evidence="2">CHK152-2871</strain>
    </source>
</reference>
<dbReference type="AlphaFoldDB" id="A0A9D1FI78"/>
<keyword evidence="1" id="KW-0812">Transmembrane</keyword>
<feature type="transmembrane region" description="Helical" evidence="1">
    <location>
        <begin position="65"/>
        <end position="86"/>
    </location>
</feature>
<organism evidence="2 3">
    <name type="scientific">Candidatus Galligastranaerophilus intestinavium</name>
    <dbReference type="NCBI Taxonomy" id="2840836"/>
    <lineage>
        <taxon>Bacteria</taxon>
        <taxon>Candidatus Galligastranaerophilus</taxon>
    </lineage>
</organism>
<keyword evidence="1" id="KW-1133">Transmembrane helix</keyword>
<proteinExistence type="predicted"/>
<evidence type="ECO:0000313" key="2">
    <source>
        <dbReference type="EMBL" id="HIS74326.1"/>
    </source>
</evidence>
<accession>A0A9D1FI78</accession>
<sequence>MQPVLPTSLDMVSANVLGFDAQAYINDTPSTLSNRLNIPNNNYLPNDQFSKEKTAHKRNKKNFDFGAALAGGLSAFGLSALFFTIFKKKANFSNLSGASTVNIKTSLSSISNTISNIYKNTLSTANKTALTILDGIKSTADKFTSLIKKNPK</sequence>
<evidence type="ECO:0000313" key="3">
    <source>
        <dbReference type="Proteomes" id="UP000886865"/>
    </source>
</evidence>